<keyword evidence="1" id="KW-0540">Nuclease</keyword>
<evidence type="ECO:0000256" key="2">
    <source>
        <dbReference type="ARBA" id="ARBA00022741"/>
    </source>
</evidence>
<evidence type="ECO:0000313" key="18">
    <source>
        <dbReference type="EMBL" id="TWH92299.1"/>
    </source>
</evidence>
<comment type="caution">
    <text evidence="18">The sequence shown here is derived from an EMBL/GenBank/DDBJ whole genome shotgun (WGS) entry which is preliminary data.</text>
</comment>
<dbReference type="Gene3D" id="1.10.3170.10">
    <property type="entry name" value="Recbcd, chain B, domain 2"/>
    <property type="match status" value="1"/>
</dbReference>
<evidence type="ECO:0000256" key="9">
    <source>
        <dbReference type="ARBA" id="ARBA00023204"/>
    </source>
</evidence>
<feature type="domain" description="UvrD-like helicase ATP-binding" evidence="16">
    <location>
        <begin position="1"/>
        <end position="472"/>
    </location>
</feature>
<dbReference type="PROSITE" id="PS51217">
    <property type="entry name" value="UVRD_HELICASE_CTER"/>
    <property type="match status" value="1"/>
</dbReference>
<dbReference type="OrthoDB" id="9810135at2"/>
<accession>A0A562KA45</accession>
<dbReference type="InterPro" id="IPR014016">
    <property type="entry name" value="UvrD-like_ATP-bd"/>
</dbReference>
<dbReference type="PANTHER" id="PTHR11070:SF67">
    <property type="entry name" value="DNA 3'-5' HELICASE"/>
    <property type="match status" value="1"/>
</dbReference>
<dbReference type="InterPro" id="IPR000212">
    <property type="entry name" value="DNA_helicase_UvrD/REP"/>
</dbReference>
<evidence type="ECO:0000259" key="16">
    <source>
        <dbReference type="PROSITE" id="PS51198"/>
    </source>
</evidence>
<dbReference type="RefSeq" id="WP_133609285.1">
    <property type="nucleotide sequence ID" value="NZ_SNZC01000002.1"/>
</dbReference>
<dbReference type="GO" id="GO:0004527">
    <property type="term" value="F:exonuclease activity"/>
    <property type="evidence" value="ECO:0007669"/>
    <property type="project" value="UniProtKB-KW"/>
</dbReference>
<evidence type="ECO:0000256" key="5">
    <source>
        <dbReference type="ARBA" id="ARBA00022806"/>
    </source>
</evidence>
<keyword evidence="10" id="KW-0413">Isomerase</keyword>
<keyword evidence="3" id="KW-0227">DNA damage</keyword>
<dbReference type="GO" id="GO:0000725">
    <property type="term" value="P:recombinational repair"/>
    <property type="evidence" value="ECO:0007669"/>
    <property type="project" value="TreeGrafter"/>
</dbReference>
<dbReference type="PANTHER" id="PTHR11070">
    <property type="entry name" value="UVRD / RECB / PCRA DNA HELICASE FAMILY MEMBER"/>
    <property type="match status" value="1"/>
</dbReference>
<name>A0A562KA45_9FLAO</name>
<dbReference type="GO" id="GO:0043138">
    <property type="term" value="F:3'-5' DNA helicase activity"/>
    <property type="evidence" value="ECO:0007669"/>
    <property type="project" value="UniProtKB-EC"/>
</dbReference>
<dbReference type="Pfam" id="PF00580">
    <property type="entry name" value="UvrD-helicase"/>
    <property type="match status" value="1"/>
</dbReference>
<evidence type="ECO:0000256" key="8">
    <source>
        <dbReference type="ARBA" id="ARBA00023125"/>
    </source>
</evidence>
<keyword evidence="19" id="KW-1185">Reference proteome</keyword>
<dbReference type="GO" id="GO:0003677">
    <property type="term" value="F:DNA binding"/>
    <property type="evidence" value="ECO:0007669"/>
    <property type="project" value="UniProtKB-KW"/>
</dbReference>
<keyword evidence="15" id="KW-0175">Coiled coil</keyword>
<evidence type="ECO:0000256" key="11">
    <source>
        <dbReference type="ARBA" id="ARBA00034617"/>
    </source>
</evidence>
<evidence type="ECO:0000256" key="15">
    <source>
        <dbReference type="SAM" id="Coils"/>
    </source>
</evidence>
<evidence type="ECO:0000259" key="17">
    <source>
        <dbReference type="PROSITE" id="PS51217"/>
    </source>
</evidence>
<evidence type="ECO:0000256" key="14">
    <source>
        <dbReference type="PROSITE-ProRule" id="PRU00560"/>
    </source>
</evidence>
<keyword evidence="6 18" id="KW-0269">Exonuclease</keyword>
<dbReference type="EC" id="5.6.2.4" evidence="12"/>
<dbReference type="InterPro" id="IPR027417">
    <property type="entry name" value="P-loop_NTPase"/>
</dbReference>
<dbReference type="Gene3D" id="3.40.50.300">
    <property type="entry name" value="P-loop containing nucleotide triphosphate hydrolases"/>
    <property type="match status" value="3"/>
</dbReference>
<evidence type="ECO:0000256" key="6">
    <source>
        <dbReference type="ARBA" id="ARBA00022839"/>
    </source>
</evidence>
<dbReference type="Pfam" id="PF13361">
    <property type="entry name" value="UvrD_C"/>
    <property type="match status" value="1"/>
</dbReference>
<dbReference type="PROSITE" id="PS51198">
    <property type="entry name" value="UVRD_HELICASE_ATP_BIND"/>
    <property type="match status" value="1"/>
</dbReference>
<comment type="catalytic activity">
    <reaction evidence="13">
        <text>ATP + H2O = ADP + phosphate + H(+)</text>
        <dbReference type="Rhea" id="RHEA:13065"/>
        <dbReference type="ChEBI" id="CHEBI:15377"/>
        <dbReference type="ChEBI" id="CHEBI:15378"/>
        <dbReference type="ChEBI" id="CHEBI:30616"/>
        <dbReference type="ChEBI" id="CHEBI:43474"/>
        <dbReference type="ChEBI" id="CHEBI:456216"/>
        <dbReference type="EC" id="5.6.2.4"/>
    </reaction>
</comment>
<keyword evidence="9" id="KW-0234">DNA repair</keyword>
<evidence type="ECO:0000256" key="1">
    <source>
        <dbReference type="ARBA" id="ARBA00022722"/>
    </source>
</evidence>
<keyword evidence="7 14" id="KW-0067">ATP-binding</keyword>
<keyword evidence="2 14" id="KW-0547">Nucleotide-binding</keyword>
<keyword evidence="4 14" id="KW-0378">Hydrolase</keyword>
<dbReference type="Proteomes" id="UP000315312">
    <property type="component" value="Unassembled WGS sequence"/>
</dbReference>
<keyword evidence="8" id="KW-0238">DNA-binding</keyword>
<dbReference type="AlphaFoldDB" id="A0A562KA45"/>
<evidence type="ECO:0000256" key="13">
    <source>
        <dbReference type="ARBA" id="ARBA00048988"/>
    </source>
</evidence>
<dbReference type="GO" id="GO:0005829">
    <property type="term" value="C:cytosol"/>
    <property type="evidence" value="ECO:0007669"/>
    <property type="project" value="TreeGrafter"/>
</dbReference>
<feature type="binding site" evidence="14">
    <location>
        <begin position="11"/>
        <end position="18"/>
    </location>
    <ligand>
        <name>ATP</name>
        <dbReference type="ChEBI" id="CHEBI:30616"/>
    </ligand>
</feature>
<dbReference type="Gene3D" id="3.90.320.10">
    <property type="match status" value="1"/>
</dbReference>
<feature type="domain" description="UvrD-like helicase C-terminal" evidence="17">
    <location>
        <begin position="498"/>
        <end position="751"/>
    </location>
</feature>
<feature type="coiled-coil region" evidence="15">
    <location>
        <begin position="211"/>
        <end position="238"/>
    </location>
</feature>
<comment type="catalytic activity">
    <reaction evidence="11">
        <text>Couples ATP hydrolysis with the unwinding of duplex DNA by translocating in the 3'-5' direction.</text>
        <dbReference type="EC" id="5.6.2.4"/>
    </reaction>
</comment>
<evidence type="ECO:0000256" key="10">
    <source>
        <dbReference type="ARBA" id="ARBA00023235"/>
    </source>
</evidence>
<keyword evidence="5 14" id="KW-0347">Helicase</keyword>
<dbReference type="SUPFAM" id="SSF52540">
    <property type="entry name" value="P-loop containing nucleoside triphosphate hydrolases"/>
    <property type="match status" value="1"/>
</dbReference>
<organism evidence="18 19">
    <name type="scientific">Flavobacterium cheniae</name>
    <dbReference type="NCBI Taxonomy" id="295428"/>
    <lineage>
        <taxon>Bacteria</taxon>
        <taxon>Pseudomonadati</taxon>
        <taxon>Bacteroidota</taxon>
        <taxon>Flavobacteriia</taxon>
        <taxon>Flavobacteriales</taxon>
        <taxon>Flavobacteriaceae</taxon>
        <taxon>Flavobacterium</taxon>
    </lineage>
</organism>
<dbReference type="InterPro" id="IPR011604">
    <property type="entry name" value="PDDEXK-like_dom_sf"/>
</dbReference>
<dbReference type="GO" id="GO:0005524">
    <property type="term" value="F:ATP binding"/>
    <property type="evidence" value="ECO:0007669"/>
    <property type="project" value="UniProtKB-UniRule"/>
</dbReference>
<evidence type="ECO:0000256" key="4">
    <source>
        <dbReference type="ARBA" id="ARBA00022801"/>
    </source>
</evidence>
<evidence type="ECO:0000313" key="19">
    <source>
        <dbReference type="Proteomes" id="UP000315312"/>
    </source>
</evidence>
<dbReference type="GO" id="GO:0016887">
    <property type="term" value="F:ATP hydrolysis activity"/>
    <property type="evidence" value="ECO:0007669"/>
    <property type="project" value="RHEA"/>
</dbReference>
<gene>
    <name evidence="18" type="ORF">IP97_02454</name>
</gene>
<proteinExistence type="predicted"/>
<evidence type="ECO:0000256" key="7">
    <source>
        <dbReference type="ARBA" id="ARBA00022840"/>
    </source>
</evidence>
<dbReference type="InterPro" id="IPR014017">
    <property type="entry name" value="DNA_helicase_UvrD-like_C"/>
</dbReference>
<evidence type="ECO:0000256" key="12">
    <source>
        <dbReference type="ARBA" id="ARBA00034808"/>
    </source>
</evidence>
<reference evidence="18 19" key="1">
    <citation type="journal article" date="2015" name="Stand. Genomic Sci.">
        <title>Genomic Encyclopedia of Bacterial and Archaeal Type Strains, Phase III: the genomes of soil and plant-associated and newly described type strains.</title>
        <authorList>
            <person name="Whitman W.B."/>
            <person name="Woyke T."/>
            <person name="Klenk H.P."/>
            <person name="Zhou Y."/>
            <person name="Lilburn T.G."/>
            <person name="Beck B.J."/>
            <person name="De Vos P."/>
            <person name="Vandamme P."/>
            <person name="Eisen J.A."/>
            <person name="Garrity G."/>
            <person name="Hugenholtz P."/>
            <person name="Kyrpides N.C."/>
        </authorList>
    </citation>
    <scope>NUCLEOTIDE SEQUENCE [LARGE SCALE GENOMIC DNA]</scope>
    <source>
        <strain evidence="18 19">CGMCC 1.6844</strain>
    </source>
</reference>
<protein>
    <recommendedName>
        <fullName evidence="12">DNA 3'-5' helicase</fullName>
        <ecNumber evidence="12">5.6.2.4</ecNumber>
    </recommendedName>
</protein>
<sequence length="1062" mass="121632">MNTTAFTIYDASAGSGKTYTLTKEYLKILFLASNDDAYRKILAITFTNKAVEEMKSRIVSSLYEFSIDTTSDKAMELLKDVSAETKLSIATLKDKSKAIIKNIIHNYAAFDISTIDKFTHKVIRTFAQDLNLPPNFEVSLETDSLLQEAIDLVISKAGDDVNLTKLLIEFSKEKTDDDKNWDISAELLKVAQLITNENNSEEIKEMSDKSLDDFGVIKKKLQEEIKELKSECKAIAKTVLDKIDTNGVSRKSFYRSLVPNFLEKIVDDKIAINETVIKYLDGSESGYSKTVPQSDKDFIDENSSEILTSVIGINEKAGKISMYEAFLQNLNPLSLLNTIYQEFKQIQEEQNLVSISDFNKIIHNEIQNQPAPFIYERLGEKYRHYFIDEFQDTSVMQWQNLIPLIDNALSGQDDFGQQGTLMLVGDPKQAIYRWRGGKAEQFIDLAKEDKKYNPFSNKDKETLRLGTNYRSFSEVIQFNNAFFKQLSDKFENSDYKNLYENLSHQEINSKNGGYVNLSFIEVPEDETDVEGFDSDNDSISVKDKFYLNQTIRTIEKCIANGFEYKDIVLLTRTKAPGIKLANFLTENSVPILSSETLLIQNATEVKLLIALLRYLKNPKDDESKVYFLYFIAKYLQSEVAIHDFILTAKDKISEELETFLKTIGIDISFKNCKKKSLYEAVEILIATFLNDKVNTSYLQYFLDLVLENDVKVQSSIADFLEYWDKIGYQKSIPSPEGTNAVRIMTIHKSKGLEFPVVIFPFAEEDFSRKIKDKLWIPLEDSNIDLPKALINNRKEVESYGNEAKTIFQTKNQEEVLDTINVLYVALTRAEEQLYVISNKLTTKKGDLVTNNLSYYFIEFLQNSGKYVDTKLEYEFGNPTRISTNKAHEGKNNQIGVVTHKLNPKNIKIAQREALMWGTIQQDAINFGNILHEIMAFIHTKDDVDLAIQKATELGLITFSQQEVFKETIQNIVNHSELKEYFEPEAKVFNEQNIIKKATKNSKPDRVVIKDNVAYLLDYKTGEKHNKHKAQLEEYELALQEMNYTVAKKALIYIGESIEIVTL</sequence>
<evidence type="ECO:0000256" key="3">
    <source>
        <dbReference type="ARBA" id="ARBA00022763"/>
    </source>
</evidence>
<dbReference type="EMBL" id="VLKM01000013">
    <property type="protein sequence ID" value="TWH92299.1"/>
    <property type="molecule type" value="Genomic_DNA"/>
</dbReference>